<reference evidence="1 2" key="1">
    <citation type="submission" date="2022-11" db="EMBL/GenBank/DDBJ databases">
        <title>Genome sequencing of Acetobacter type strain.</title>
        <authorList>
            <person name="Heo J."/>
            <person name="Lee D."/>
            <person name="Han B.-H."/>
            <person name="Hong S.-B."/>
            <person name="Kwon S.-W."/>
        </authorList>
    </citation>
    <scope>NUCLEOTIDE SEQUENCE [LARGE SCALE GENOMIC DNA]</scope>
    <source>
        <strain evidence="1 2">KACC 21253</strain>
    </source>
</reference>
<proteinExistence type="predicted"/>
<name>A0ABT3QCH2_9PROT</name>
<dbReference type="RefSeq" id="WP_143216398.1">
    <property type="nucleotide sequence ID" value="NZ_JAERKX010000011.1"/>
</dbReference>
<accession>A0ABT3QCH2</accession>
<dbReference type="Gene3D" id="3.40.190.10">
    <property type="entry name" value="Periplasmic binding protein-like II"/>
    <property type="match status" value="2"/>
</dbReference>
<evidence type="ECO:0000313" key="2">
    <source>
        <dbReference type="Proteomes" id="UP001301152"/>
    </source>
</evidence>
<dbReference type="Proteomes" id="UP001301152">
    <property type="component" value="Unassembled WGS sequence"/>
</dbReference>
<gene>
    <name evidence="1" type="ORF">OQ497_03210</name>
</gene>
<organism evidence="1 2">
    <name type="scientific">Acetobacter thailandicus</name>
    <dbReference type="NCBI Taxonomy" id="1502842"/>
    <lineage>
        <taxon>Bacteria</taxon>
        <taxon>Pseudomonadati</taxon>
        <taxon>Pseudomonadota</taxon>
        <taxon>Alphaproteobacteria</taxon>
        <taxon>Acetobacterales</taxon>
        <taxon>Acetobacteraceae</taxon>
        <taxon>Acetobacter</taxon>
    </lineage>
</organism>
<dbReference type="EMBL" id="JAPIUZ010000001">
    <property type="protein sequence ID" value="MCX2562981.1"/>
    <property type="molecule type" value="Genomic_DNA"/>
</dbReference>
<keyword evidence="2" id="KW-1185">Reference proteome</keyword>
<comment type="caution">
    <text evidence="1">The sequence shown here is derived from an EMBL/GenBank/DDBJ whole genome shotgun (WGS) entry which is preliminary data.</text>
</comment>
<sequence length="364" mass="40486">MPCPPLHFCLRTAMALCQNGTALLALPRRSAIFLTAWAMLPGTTDAQARTAPAHTQTRKVTRPVLRVLTFDGAIKAAQEKALFEPYAKKENLNIVASAWNGSLEELAGQENKTPDRWSAVMMETSSLRLGCSLNLLVRDPADNSSNSCGEPITSIDFAMAWEMSYFDSAPDWTDFWDVARHPGQRSLRRDPRTTLEIALLADGVPPGGLYAVLSSRAGLERAFRKLDQIRPYIVWWNTPAEATDIMKTNGALMGIVPVASMLSLPQQERQHFGIFWPQRLSVTYAWGIPATLKSDTTALNLVSWLELPEQQSAFTAAWTADAGSLPDLHTPAPVHVNDTFWTEHLADISIRFERWVNGQKLWDN</sequence>
<dbReference type="Pfam" id="PF13416">
    <property type="entry name" value="SBP_bac_8"/>
    <property type="match status" value="1"/>
</dbReference>
<protein>
    <submittedName>
        <fullName evidence="1">Extracellular solute-binding protein</fullName>
    </submittedName>
</protein>
<dbReference type="InterPro" id="IPR006059">
    <property type="entry name" value="SBP"/>
</dbReference>
<dbReference type="SUPFAM" id="SSF53850">
    <property type="entry name" value="Periplasmic binding protein-like II"/>
    <property type="match status" value="1"/>
</dbReference>
<evidence type="ECO:0000313" key="1">
    <source>
        <dbReference type="EMBL" id="MCX2562981.1"/>
    </source>
</evidence>